<evidence type="ECO:0000313" key="2">
    <source>
        <dbReference type="Proteomes" id="UP001228376"/>
    </source>
</evidence>
<protein>
    <recommendedName>
        <fullName evidence="3">ABC transporter ATP-binding protein</fullName>
    </recommendedName>
</protein>
<comment type="caution">
    <text evidence="1">The sequence shown here is derived from an EMBL/GenBank/DDBJ whole genome shotgun (WGS) entry which is preliminary data.</text>
</comment>
<organism evidence="1 2">
    <name type="scientific">Tigheibacillus jepli</name>
    <dbReference type="NCBI Taxonomy" id="3035914"/>
    <lineage>
        <taxon>Bacteria</taxon>
        <taxon>Bacillati</taxon>
        <taxon>Bacillota</taxon>
        <taxon>Bacilli</taxon>
        <taxon>Bacillales</taxon>
        <taxon>Bacillaceae</taxon>
        <taxon>Tigheibacillus</taxon>
    </lineage>
</organism>
<dbReference type="CDD" id="cd00267">
    <property type="entry name" value="ABC_ATPase"/>
    <property type="match status" value="1"/>
</dbReference>
<name>A0ABU5CIF1_9BACI</name>
<dbReference type="RefSeq" id="WP_306066218.1">
    <property type="nucleotide sequence ID" value="NZ_JAROCA020000001.1"/>
</dbReference>
<dbReference type="Proteomes" id="UP001228376">
    <property type="component" value="Unassembled WGS sequence"/>
</dbReference>
<evidence type="ECO:0000313" key="1">
    <source>
        <dbReference type="EMBL" id="MDY0406081.1"/>
    </source>
</evidence>
<keyword evidence="2" id="KW-1185">Reference proteome</keyword>
<dbReference type="SUPFAM" id="SSF52540">
    <property type="entry name" value="P-loop containing nucleoside triphosphate hydrolases"/>
    <property type="match status" value="1"/>
</dbReference>
<dbReference type="InterPro" id="IPR027417">
    <property type="entry name" value="P-loop_NTPase"/>
</dbReference>
<gene>
    <name evidence="1" type="ORF">P5G51_012380</name>
</gene>
<dbReference type="Gene3D" id="3.40.50.300">
    <property type="entry name" value="P-loop containing nucleotide triphosphate hydrolases"/>
    <property type="match status" value="1"/>
</dbReference>
<accession>A0ABU5CIF1</accession>
<evidence type="ECO:0008006" key="3">
    <source>
        <dbReference type="Google" id="ProtNLM"/>
    </source>
</evidence>
<proteinExistence type="predicted"/>
<dbReference type="EMBL" id="JAROCA020000001">
    <property type="protein sequence ID" value="MDY0406081.1"/>
    <property type="molecule type" value="Genomic_DNA"/>
</dbReference>
<sequence length="70" mass="8328">MMNQRHPWIYAKRLVMEVLTEWMDAGDRTILMASHQISDMEKLFDFPIVLKDGKVVANDEKERLASHFHR</sequence>
<reference evidence="1 2" key="1">
    <citation type="submission" date="2023-10" db="EMBL/GenBank/DDBJ databases">
        <title>179-bfca-hs.</title>
        <authorList>
            <person name="Miliotis G."/>
            <person name="Sengupta P."/>
            <person name="Hameed A."/>
            <person name="Chuvochina M."/>
            <person name="Mcdonagh F."/>
            <person name="Simpson A.C."/>
            <person name="Singh N.K."/>
            <person name="Rekha P.D."/>
            <person name="Raman K."/>
            <person name="Hugenholtz P."/>
            <person name="Venkateswaran K."/>
        </authorList>
    </citation>
    <scope>NUCLEOTIDE SEQUENCE [LARGE SCALE GENOMIC DNA]</scope>
    <source>
        <strain evidence="1 2">179-BFC-A-HS</strain>
    </source>
</reference>